<feature type="domain" description="HTH myb-type" evidence="10">
    <location>
        <begin position="32"/>
        <end position="87"/>
    </location>
</feature>
<dbReference type="EMBL" id="CM008977">
    <property type="protein sequence ID" value="PNW71766.1"/>
    <property type="molecule type" value="Genomic_DNA"/>
</dbReference>
<feature type="region of interest" description="Disordered" evidence="8">
    <location>
        <begin position="185"/>
        <end position="239"/>
    </location>
</feature>
<evidence type="ECO:0000256" key="3">
    <source>
        <dbReference type="ARBA" id="ARBA00023015"/>
    </source>
</evidence>
<dbReference type="Proteomes" id="UP000006906">
    <property type="component" value="Chromosome 16"/>
</dbReference>
<accession>A0A2K3CU12</accession>
<comment type="subcellular location">
    <subcellularLocation>
        <location evidence="1">Nucleus</location>
    </subcellularLocation>
</comment>
<dbReference type="AlphaFoldDB" id="A0A2K3CU12"/>
<evidence type="ECO:0000256" key="1">
    <source>
        <dbReference type="ARBA" id="ARBA00004123"/>
    </source>
</evidence>
<name>A0A2K3CU12_CHLRE</name>
<keyword evidence="2" id="KW-0677">Repeat</keyword>
<dbReference type="KEGG" id="cre:CHLRE_16g677382v5"/>
<evidence type="ECO:0000259" key="9">
    <source>
        <dbReference type="PROSITE" id="PS50090"/>
    </source>
</evidence>
<dbReference type="PROSITE" id="PS51294">
    <property type="entry name" value="HTH_MYB"/>
    <property type="match status" value="2"/>
</dbReference>
<evidence type="ECO:0000256" key="5">
    <source>
        <dbReference type="ARBA" id="ARBA00023163"/>
    </source>
</evidence>
<dbReference type="Gramene" id="PNW71767">
    <property type="protein sequence ID" value="PNW71767"/>
    <property type="gene ID" value="CHLRE_16g677382v5"/>
</dbReference>
<dbReference type="CDD" id="cd00167">
    <property type="entry name" value="SANT"/>
    <property type="match status" value="2"/>
</dbReference>
<dbReference type="SUPFAM" id="SSF46689">
    <property type="entry name" value="Homeodomain-like"/>
    <property type="match status" value="1"/>
</dbReference>
<dbReference type="PANTHER" id="PTHR45614:SF229">
    <property type="entry name" value="MYB TRANSCRIPTION FACTOR-LIKE PROTEIN-RELATED"/>
    <property type="match status" value="1"/>
</dbReference>
<proteinExistence type="predicted"/>
<feature type="domain" description="HTH myb-type" evidence="10">
    <location>
        <begin position="88"/>
        <end position="138"/>
    </location>
</feature>
<evidence type="ECO:0000313" key="11">
    <source>
        <dbReference type="EMBL" id="PNW71767.1"/>
    </source>
</evidence>
<sequence>MTGRKSAEGGRSGRPRTHAKRSSSFREDDLDAQGEKRGPWTPEEDKQLTDLVLSCGAQRWSTIAESIPGRSGKSCRLRWWNHLSPQVKKGPFSDFEDAVIVRSHEKYGNKWSVIAKLLPGRTDNAVKNRWNSTLKRKHTGNTLSNKFVDTYPELEPLMADPEASREAVEYSAGLEEAKAIMGAAAAEAAAGGHHMTMTGSEEEDHEHEEEDTMSEDEAEEGGSRKHAGSASVADLGPGSAAAAARRAAAVALLPQRPLSTRKHTQSRNWRALEAADDATTSEDDDGAWEAEEAAEEQRIATIATSVGGAVVLCGTGSTSASPIAQSPALAALPAHLQSASSSAAAAAAANAHWLQQQQQQFGGSVDAADAAPTPPAKRARCAVSAANASPLQGLQPSLSQLQPQQPMLTASLHAACGYPAPYAAAGTPATAFTTTNAMCVGSGFAGEALACRPAQLTQQPSLQQQQLQLPVGLEAYGSSTSNTFTGVRVSIPANMQQQPQQQQPYQQVAVYPPQQCQVSQSLQQMEAAMLMQQQQLLQQQQQQQQQLQQQQEQQQQQLVQQQQQAAAMADCGTELEGPNDDLEWQFIMDTLDAAPAEQATFDDWTAGQQQQAQAQQTQPQQAQPMQVQQVLPVPVVAAQAAPAVAGVNCYSSCSSGSAAATWVSGPQQLKSTIVVSEAPVSLPPGDWATSAQKRQRTLMGLTQVTSCSGSGSGNASGCAVGGGLLGTATSAAGLGSGASGLAGVGLGVSGLSLVQAAPVRTSSDFPWSATAQDLDVCFFPATAGLYGSQSVLQQQQQQMQQLPPMFAQPPTVAQSSATAYMPCGPSVVSFTDFSRMAGPFNDPLAFLV</sequence>
<dbReference type="FunFam" id="1.10.10.60:FF:000060">
    <property type="entry name" value="MYB transcription factor"/>
    <property type="match status" value="1"/>
</dbReference>
<evidence type="ECO:0000256" key="8">
    <source>
        <dbReference type="SAM" id="MobiDB-lite"/>
    </source>
</evidence>
<dbReference type="ExpressionAtlas" id="A0A2K3CU12">
    <property type="expression patterns" value="baseline"/>
</dbReference>
<dbReference type="Gramene" id="PNW71766">
    <property type="protein sequence ID" value="PNW71766"/>
    <property type="gene ID" value="CHLRE_16g677382v5"/>
</dbReference>
<dbReference type="Pfam" id="PF00249">
    <property type="entry name" value="Myb_DNA-binding"/>
    <property type="match status" value="2"/>
</dbReference>
<feature type="compositionally biased region" description="Acidic residues" evidence="8">
    <location>
        <begin position="200"/>
        <end position="220"/>
    </location>
</feature>
<dbReference type="Gene3D" id="1.10.10.60">
    <property type="entry name" value="Homeodomain-like"/>
    <property type="match status" value="2"/>
</dbReference>
<gene>
    <name evidence="11" type="ORF">CHLRE_16g677382v5</name>
</gene>
<feature type="compositionally biased region" description="Basic residues" evidence="8">
    <location>
        <begin position="13"/>
        <end position="23"/>
    </location>
</feature>
<keyword evidence="4" id="KW-0238">DNA-binding</keyword>
<feature type="region of interest" description="Disordered" evidence="8">
    <location>
        <begin position="1"/>
        <end position="45"/>
    </location>
</feature>
<keyword evidence="5" id="KW-0804">Transcription</keyword>
<dbReference type="GO" id="GO:0006355">
    <property type="term" value="P:regulation of DNA-templated transcription"/>
    <property type="evidence" value="ECO:0000318"/>
    <property type="project" value="GO_Central"/>
</dbReference>
<organism evidence="11 12">
    <name type="scientific">Chlamydomonas reinhardtii</name>
    <name type="common">Chlamydomonas smithii</name>
    <dbReference type="NCBI Taxonomy" id="3055"/>
    <lineage>
        <taxon>Eukaryota</taxon>
        <taxon>Viridiplantae</taxon>
        <taxon>Chlorophyta</taxon>
        <taxon>core chlorophytes</taxon>
        <taxon>Chlorophyceae</taxon>
        <taxon>CS clade</taxon>
        <taxon>Chlamydomonadales</taxon>
        <taxon>Chlamydomonadaceae</taxon>
        <taxon>Chlamydomonas</taxon>
    </lineage>
</organism>
<dbReference type="PANTHER" id="PTHR45614">
    <property type="entry name" value="MYB PROTEIN-RELATED"/>
    <property type="match status" value="1"/>
</dbReference>
<dbReference type="PaxDb" id="3055-EDO98848"/>
<feature type="domain" description="Myb-like" evidence="9">
    <location>
        <begin position="84"/>
        <end position="134"/>
    </location>
</feature>
<reference evidence="11 12" key="1">
    <citation type="journal article" date="2007" name="Science">
        <title>The Chlamydomonas genome reveals the evolution of key animal and plant functions.</title>
        <authorList>
            <person name="Merchant S.S."/>
            <person name="Prochnik S.E."/>
            <person name="Vallon O."/>
            <person name="Harris E.H."/>
            <person name="Karpowicz S.J."/>
            <person name="Witman G.B."/>
            <person name="Terry A."/>
            <person name="Salamov A."/>
            <person name="Fritz-Laylin L.K."/>
            <person name="Marechal-Drouard L."/>
            <person name="Marshall W.F."/>
            <person name="Qu L.H."/>
            <person name="Nelson D.R."/>
            <person name="Sanderfoot A.A."/>
            <person name="Spalding M.H."/>
            <person name="Kapitonov V.V."/>
            <person name="Ren Q."/>
            <person name="Ferris P."/>
            <person name="Lindquist E."/>
            <person name="Shapiro H."/>
            <person name="Lucas S.M."/>
            <person name="Grimwood J."/>
            <person name="Schmutz J."/>
            <person name="Cardol P."/>
            <person name="Cerutti H."/>
            <person name="Chanfreau G."/>
            <person name="Chen C.L."/>
            <person name="Cognat V."/>
            <person name="Croft M.T."/>
            <person name="Dent R."/>
            <person name="Dutcher S."/>
            <person name="Fernandez E."/>
            <person name="Fukuzawa H."/>
            <person name="Gonzalez-Ballester D."/>
            <person name="Gonzalez-Halphen D."/>
            <person name="Hallmann A."/>
            <person name="Hanikenne M."/>
            <person name="Hippler M."/>
            <person name="Inwood W."/>
            <person name="Jabbari K."/>
            <person name="Kalanon M."/>
            <person name="Kuras R."/>
            <person name="Lefebvre P.A."/>
            <person name="Lemaire S.D."/>
            <person name="Lobanov A.V."/>
            <person name="Lohr M."/>
            <person name="Manuell A."/>
            <person name="Meier I."/>
            <person name="Mets L."/>
            <person name="Mittag M."/>
            <person name="Mittelmeier T."/>
            <person name="Moroney J.V."/>
            <person name="Moseley J."/>
            <person name="Napoli C."/>
            <person name="Nedelcu A.M."/>
            <person name="Niyogi K."/>
            <person name="Novoselov S.V."/>
            <person name="Paulsen I.T."/>
            <person name="Pazour G."/>
            <person name="Purton S."/>
            <person name="Ral J.P."/>
            <person name="Riano-Pachon D.M."/>
            <person name="Riekhof W."/>
            <person name="Rymarquis L."/>
            <person name="Schroda M."/>
            <person name="Stern D."/>
            <person name="Umen J."/>
            <person name="Willows R."/>
            <person name="Wilson N."/>
            <person name="Zimmer S.L."/>
            <person name="Allmer J."/>
            <person name="Balk J."/>
            <person name="Bisova K."/>
            <person name="Chen C.J."/>
            <person name="Elias M."/>
            <person name="Gendler K."/>
            <person name="Hauser C."/>
            <person name="Lamb M.R."/>
            <person name="Ledford H."/>
            <person name="Long J.C."/>
            <person name="Minagawa J."/>
            <person name="Page M.D."/>
            <person name="Pan J."/>
            <person name="Pootakham W."/>
            <person name="Roje S."/>
            <person name="Rose A."/>
            <person name="Stahlberg E."/>
            <person name="Terauchi A.M."/>
            <person name="Yang P."/>
            <person name="Ball S."/>
            <person name="Bowler C."/>
            <person name="Dieckmann C.L."/>
            <person name="Gladyshev V.N."/>
            <person name="Green P."/>
            <person name="Jorgensen R."/>
            <person name="Mayfield S."/>
            <person name="Mueller-Roeber B."/>
            <person name="Rajamani S."/>
            <person name="Sayre R.T."/>
            <person name="Brokstein P."/>
            <person name="Dubchak I."/>
            <person name="Goodstein D."/>
            <person name="Hornick L."/>
            <person name="Huang Y.W."/>
            <person name="Jhaveri J."/>
            <person name="Luo Y."/>
            <person name="Martinez D."/>
            <person name="Ngau W.C."/>
            <person name="Otillar B."/>
            <person name="Poliakov A."/>
            <person name="Porter A."/>
            <person name="Szajkowski L."/>
            <person name="Werner G."/>
            <person name="Zhou K."/>
            <person name="Grigoriev I.V."/>
            <person name="Rokhsar D.S."/>
            <person name="Grossman A.R."/>
        </authorList>
    </citation>
    <scope>NUCLEOTIDE SEQUENCE [LARGE SCALE GENOMIC DNA]</scope>
    <source>
        <strain evidence="12">CC-503</strain>
        <strain evidence="11">CC-503 cw92 mt+</strain>
    </source>
</reference>
<dbReference type="GO" id="GO:0000981">
    <property type="term" value="F:DNA-binding transcription factor activity, RNA polymerase II-specific"/>
    <property type="evidence" value="ECO:0000318"/>
    <property type="project" value="GO_Central"/>
</dbReference>
<dbReference type="EMBL" id="CM008977">
    <property type="protein sequence ID" value="PNW71767.1"/>
    <property type="molecule type" value="Genomic_DNA"/>
</dbReference>
<feature type="compositionally biased region" description="Acidic residues" evidence="8">
    <location>
        <begin position="274"/>
        <end position="283"/>
    </location>
</feature>
<evidence type="ECO:0000256" key="4">
    <source>
        <dbReference type="ARBA" id="ARBA00023125"/>
    </source>
</evidence>
<dbReference type="OrthoDB" id="2143914at2759"/>
<dbReference type="InterPro" id="IPR050560">
    <property type="entry name" value="MYB_TF"/>
</dbReference>
<evidence type="ECO:0000256" key="6">
    <source>
        <dbReference type="ARBA" id="ARBA00023242"/>
    </source>
</evidence>
<evidence type="ECO:0000313" key="12">
    <source>
        <dbReference type="Proteomes" id="UP000006906"/>
    </source>
</evidence>
<dbReference type="RefSeq" id="XP_001699208.2">
    <property type="nucleotide sequence ID" value="XM_001699156.2"/>
</dbReference>
<dbReference type="PROSITE" id="PS50090">
    <property type="entry name" value="MYB_LIKE"/>
    <property type="match status" value="2"/>
</dbReference>
<feature type="coiled-coil region" evidence="7">
    <location>
        <begin position="522"/>
        <end position="564"/>
    </location>
</feature>
<evidence type="ECO:0000259" key="10">
    <source>
        <dbReference type="PROSITE" id="PS51294"/>
    </source>
</evidence>
<evidence type="ECO:0000256" key="7">
    <source>
        <dbReference type="SAM" id="Coils"/>
    </source>
</evidence>
<evidence type="ECO:0000256" key="2">
    <source>
        <dbReference type="ARBA" id="ARBA00022737"/>
    </source>
</evidence>
<protein>
    <submittedName>
        <fullName evidence="11">Uncharacterized protein</fullName>
    </submittedName>
</protein>
<dbReference type="GeneID" id="5724759"/>
<dbReference type="RefSeq" id="XP_042915736.1">
    <property type="nucleotide sequence ID" value="XM_043071329.1"/>
</dbReference>
<feature type="domain" description="Myb-like" evidence="9">
    <location>
        <begin position="32"/>
        <end position="83"/>
    </location>
</feature>
<dbReference type="InterPro" id="IPR009057">
    <property type="entry name" value="Homeodomain-like_sf"/>
</dbReference>
<dbReference type="InterPro" id="IPR001005">
    <property type="entry name" value="SANT/Myb"/>
</dbReference>
<keyword evidence="7" id="KW-0175">Coiled coil</keyword>
<dbReference type="InterPro" id="IPR017930">
    <property type="entry name" value="Myb_dom"/>
</dbReference>
<reference evidence="11" key="2">
    <citation type="submission" date="2017-07" db="EMBL/GenBank/DDBJ databases">
        <title>WGS assembly of Chlamydomonas reinhardtii.</title>
        <authorList>
            <consortium name="Chlamydomonas Annotation Team"/>
            <consortium name="JGI Annotation Team"/>
            <person name="Merchant S.S."/>
            <person name="Prochnik S.E."/>
            <person name="Vallon O."/>
            <person name="Harris E.H."/>
            <person name="Karpowicz S.J."/>
            <person name="Witman G.B."/>
            <person name="Terry A."/>
            <person name="Salamov A."/>
            <person name="Fritz-Laylin L.K."/>
            <person name="Marechal-Drouard L."/>
            <person name="Marshall W.F."/>
            <person name="Qu L.H."/>
            <person name="Nelson D.R."/>
            <person name="Sanderfoot A.A."/>
            <person name="Spalding M.H."/>
            <person name="Kapitonov V.V."/>
            <person name="Ren Q."/>
            <person name="Ferris P."/>
            <person name="Lindquist E."/>
            <person name="Shapiro H."/>
            <person name="Lucas S.M."/>
            <person name="Grimwood J."/>
            <person name="Schmutz J."/>
            <person name="Grigoriev I.V."/>
            <person name="Rokhsar D.S."/>
        </authorList>
    </citation>
    <scope>NUCLEOTIDE SEQUENCE</scope>
    <source>
        <strain evidence="11">CC-503 cw92 mt+</strain>
    </source>
</reference>
<keyword evidence="6" id="KW-0539">Nucleus</keyword>
<dbReference type="GO" id="GO:0000978">
    <property type="term" value="F:RNA polymerase II cis-regulatory region sequence-specific DNA binding"/>
    <property type="evidence" value="ECO:0000318"/>
    <property type="project" value="GO_Central"/>
</dbReference>
<keyword evidence="12" id="KW-1185">Reference proteome</keyword>
<feature type="compositionally biased region" description="Basic and acidic residues" evidence="8">
    <location>
        <begin position="33"/>
        <end position="45"/>
    </location>
</feature>
<keyword evidence="3" id="KW-0805">Transcription regulation</keyword>
<feature type="region of interest" description="Disordered" evidence="8">
    <location>
        <begin position="363"/>
        <end position="382"/>
    </location>
</feature>
<feature type="region of interest" description="Disordered" evidence="8">
    <location>
        <begin position="255"/>
        <end position="283"/>
    </location>
</feature>
<dbReference type="SMART" id="SM00717">
    <property type="entry name" value="SANT"/>
    <property type="match status" value="2"/>
</dbReference>
<dbReference type="GO" id="GO:0005634">
    <property type="term" value="C:nucleus"/>
    <property type="evidence" value="ECO:0000318"/>
    <property type="project" value="GO_Central"/>
</dbReference>